<evidence type="ECO:0000259" key="1">
    <source>
        <dbReference type="Pfam" id="PF08241"/>
    </source>
</evidence>
<gene>
    <name evidence="2" type="ORF">COT33_02685</name>
</gene>
<dbReference type="CDD" id="cd02440">
    <property type="entry name" value="AdoMet_MTases"/>
    <property type="match status" value="1"/>
</dbReference>
<sequence length="185" mass="21530">MNLYRIFHSFYEKAAKEMSLDCRDFIKEGSKILDLGCGSGIVGKKFQDYFKAELIGIDVKDRRLEKIPFQRFNGRDIPFSENNFDVVLISYVLHHAGDPTALLKEAKRVGERVIVYEDMPEGFFSRLFCRLHGISFDKLFGNSNPTSFRTEKKWEDIFKEIGLNLIFKKEIKNFPVKKELFVLGV</sequence>
<dbReference type="PANTHER" id="PTHR43591">
    <property type="entry name" value="METHYLTRANSFERASE"/>
    <property type="match status" value="1"/>
</dbReference>
<reference evidence="3" key="1">
    <citation type="submission" date="2017-09" db="EMBL/GenBank/DDBJ databases">
        <title>Depth-based differentiation of microbial function through sediment-hosted aquifers and enrichment of novel symbionts in the deep terrestrial subsurface.</title>
        <authorList>
            <person name="Probst A.J."/>
            <person name="Ladd B."/>
            <person name="Jarett J.K."/>
            <person name="Geller-Mcgrath D.E."/>
            <person name="Sieber C.M.K."/>
            <person name="Emerson J.B."/>
            <person name="Anantharaman K."/>
            <person name="Thomas B.C."/>
            <person name="Malmstrom R."/>
            <person name="Stieglmeier M."/>
            <person name="Klingl A."/>
            <person name="Woyke T."/>
            <person name="Ryan C.M."/>
            <person name="Banfield J.F."/>
        </authorList>
    </citation>
    <scope>NUCLEOTIDE SEQUENCE [LARGE SCALE GENOMIC DNA]</scope>
</reference>
<evidence type="ECO:0000313" key="3">
    <source>
        <dbReference type="Proteomes" id="UP000230088"/>
    </source>
</evidence>
<protein>
    <recommendedName>
        <fullName evidence="1">Methyltransferase type 11 domain-containing protein</fullName>
    </recommendedName>
</protein>
<comment type="caution">
    <text evidence="2">The sequence shown here is derived from an EMBL/GenBank/DDBJ whole genome shotgun (WGS) entry which is preliminary data.</text>
</comment>
<proteinExistence type="predicted"/>
<dbReference type="Proteomes" id="UP000230088">
    <property type="component" value="Unassembled WGS sequence"/>
</dbReference>
<dbReference type="InterPro" id="IPR013216">
    <property type="entry name" value="Methyltransf_11"/>
</dbReference>
<dbReference type="GO" id="GO:0008757">
    <property type="term" value="F:S-adenosylmethionine-dependent methyltransferase activity"/>
    <property type="evidence" value="ECO:0007669"/>
    <property type="project" value="InterPro"/>
</dbReference>
<evidence type="ECO:0000313" key="2">
    <source>
        <dbReference type="EMBL" id="PIS39295.1"/>
    </source>
</evidence>
<dbReference type="EMBL" id="PEYD01000051">
    <property type="protein sequence ID" value="PIS39295.1"/>
    <property type="molecule type" value="Genomic_DNA"/>
</dbReference>
<dbReference type="Pfam" id="PF08241">
    <property type="entry name" value="Methyltransf_11"/>
    <property type="match status" value="1"/>
</dbReference>
<dbReference type="SUPFAM" id="SSF53335">
    <property type="entry name" value="S-adenosyl-L-methionine-dependent methyltransferases"/>
    <property type="match status" value="1"/>
</dbReference>
<feature type="domain" description="Methyltransferase type 11" evidence="1">
    <location>
        <begin position="33"/>
        <end position="109"/>
    </location>
</feature>
<dbReference type="Gene3D" id="3.40.50.150">
    <property type="entry name" value="Vaccinia Virus protein VP39"/>
    <property type="match status" value="1"/>
</dbReference>
<dbReference type="InterPro" id="IPR029063">
    <property type="entry name" value="SAM-dependent_MTases_sf"/>
</dbReference>
<dbReference type="AlphaFoldDB" id="A0A2H0YLC4"/>
<dbReference type="PANTHER" id="PTHR43591:SF24">
    <property type="entry name" value="2-METHOXY-6-POLYPRENYL-1,4-BENZOQUINOL METHYLASE, MITOCHONDRIAL"/>
    <property type="match status" value="1"/>
</dbReference>
<name>A0A2H0YLC4_9BACT</name>
<organism evidence="2 3">
    <name type="scientific">Candidatus Nealsonbacteria bacterium CG08_land_8_20_14_0_20_38_20</name>
    <dbReference type="NCBI Taxonomy" id="1974705"/>
    <lineage>
        <taxon>Bacteria</taxon>
        <taxon>Candidatus Nealsoniibacteriota</taxon>
    </lineage>
</organism>
<accession>A0A2H0YLC4</accession>